<name>A0A944QUU8_9GAMM</name>
<organism evidence="1 2">
    <name type="scientific">Candidatus Thiodiazotropha taylori</name>
    <dbReference type="NCBI Taxonomy" id="2792791"/>
    <lineage>
        <taxon>Bacteria</taxon>
        <taxon>Pseudomonadati</taxon>
        <taxon>Pseudomonadota</taxon>
        <taxon>Gammaproteobacteria</taxon>
        <taxon>Chromatiales</taxon>
        <taxon>Sedimenticolaceae</taxon>
        <taxon>Candidatus Thiodiazotropha</taxon>
    </lineage>
</organism>
<reference evidence="1 2" key="1">
    <citation type="submission" date="2021-05" db="EMBL/GenBank/DDBJ databases">
        <title>Genetic and Functional Diversity in Clade A Lucinid endosymbionts from the Bahamas.</title>
        <authorList>
            <person name="Giani N.M."/>
            <person name="Engel A.S."/>
            <person name="Campbell B.J."/>
        </authorList>
    </citation>
    <scope>NUCLEOTIDE SEQUENCE [LARGE SCALE GENOMIC DNA]</scope>
    <source>
        <strain evidence="1">LUC16012Gg_MoonRockCtena</strain>
    </source>
</reference>
<sequence>MAFPTAINDQITDAVTQVHDSGGDDALTAVAGLMTEIANALNGARSGETTIDDLADAFENAEVALHVIIADLATGRE</sequence>
<dbReference type="EMBL" id="JAHHGM010000006">
    <property type="protein sequence ID" value="MBT2988861.1"/>
    <property type="molecule type" value="Genomic_DNA"/>
</dbReference>
<proteinExistence type="predicted"/>
<comment type="caution">
    <text evidence="1">The sequence shown here is derived from an EMBL/GenBank/DDBJ whole genome shotgun (WGS) entry which is preliminary data.</text>
</comment>
<evidence type="ECO:0000313" key="1">
    <source>
        <dbReference type="EMBL" id="MBT2988861.1"/>
    </source>
</evidence>
<accession>A0A944QUU8</accession>
<evidence type="ECO:0000313" key="2">
    <source>
        <dbReference type="Proteomes" id="UP000770889"/>
    </source>
</evidence>
<dbReference type="Proteomes" id="UP000770889">
    <property type="component" value="Unassembled WGS sequence"/>
</dbReference>
<dbReference type="AlphaFoldDB" id="A0A944QUU8"/>
<protein>
    <submittedName>
        <fullName evidence="1">Uncharacterized protein</fullName>
    </submittedName>
</protein>
<gene>
    <name evidence="1" type="ORF">KME65_07830</name>
</gene>